<dbReference type="EMBL" id="KN832974">
    <property type="protein sequence ID" value="KIM89828.1"/>
    <property type="molecule type" value="Genomic_DNA"/>
</dbReference>
<gene>
    <name evidence="1" type="ORF">PILCRDRAFT_812621</name>
</gene>
<dbReference type="InParanoid" id="A0A0C3BTE4"/>
<evidence type="ECO:0000313" key="1">
    <source>
        <dbReference type="EMBL" id="KIM89828.1"/>
    </source>
</evidence>
<dbReference type="Proteomes" id="UP000054166">
    <property type="component" value="Unassembled WGS sequence"/>
</dbReference>
<dbReference type="HOGENOM" id="CLU_2942585_0_0_1"/>
<keyword evidence="2" id="KW-1185">Reference proteome</keyword>
<proteinExistence type="predicted"/>
<organism evidence="1 2">
    <name type="scientific">Piloderma croceum (strain F 1598)</name>
    <dbReference type="NCBI Taxonomy" id="765440"/>
    <lineage>
        <taxon>Eukaryota</taxon>
        <taxon>Fungi</taxon>
        <taxon>Dikarya</taxon>
        <taxon>Basidiomycota</taxon>
        <taxon>Agaricomycotina</taxon>
        <taxon>Agaricomycetes</taxon>
        <taxon>Agaricomycetidae</taxon>
        <taxon>Atheliales</taxon>
        <taxon>Atheliaceae</taxon>
        <taxon>Piloderma</taxon>
    </lineage>
</organism>
<reference evidence="2" key="2">
    <citation type="submission" date="2015-01" db="EMBL/GenBank/DDBJ databases">
        <title>Evolutionary Origins and Diversification of the Mycorrhizal Mutualists.</title>
        <authorList>
            <consortium name="DOE Joint Genome Institute"/>
            <consortium name="Mycorrhizal Genomics Consortium"/>
            <person name="Kohler A."/>
            <person name="Kuo A."/>
            <person name="Nagy L.G."/>
            <person name="Floudas D."/>
            <person name="Copeland A."/>
            <person name="Barry K.W."/>
            <person name="Cichocki N."/>
            <person name="Veneault-Fourrey C."/>
            <person name="LaButti K."/>
            <person name="Lindquist E.A."/>
            <person name="Lipzen A."/>
            <person name="Lundell T."/>
            <person name="Morin E."/>
            <person name="Murat C."/>
            <person name="Riley R."/>
            <person name="Ohm R."/>
            <person name="Sun H."/>
            <person name="Tunlid A."/>
            <person name="Henrissat B."/>
            <person name="Grigoriev I.V."/>
            <person name="Hibbett D.S."/>
            <person name="Martin F."/>
        </authorList>
    </citation>
    <scope>NUCLEOTIDE SEQUENCE [LARGE SCALE GENOMIC DNA]</scope>
    <source>
        <strain evidence="2">F 1598</strain>
    </source>
</reference>
<protein>
    <submittedName>
        <fullName evidence="1">Uncharacterized protein</fullName>
    </submittedName>
</protein>
<dbReference type="AlphaFoldDB" id="A0A0C3BTE4"/>
<sequence length="60" mass="6961">MDSSTYIAAFLLAKGSWKKNYRYPHMLMYTRIHVAASYGTSKSSVVNNYKIPLRLSFRPE</sequence>
<evidence type="ECO:0000313" key="2">
    <source>
        <dbReference type="Proteomes" id="UP000054166"/>
    </source>
</evidence>
<reference evidence="1 2" key="1">
    <citation type="submission" date="2014-04" db="EMBL/GenBank/DDBJ databases">
        <authorList>
            <consortium name="DOE Joint Genome Institute"/>
            <person name="Kuo A."/>
            <person name="Tarkka M."/>
            <person name="Buscot F."/>
            <person name="Kohler A."/>
            <person name="Nagy L.G."/>
            <person name="Floudas D."/>
            <person name="Copeland A."/>
            <person name="Barry K.W."/>
            <person name="Cichocki N."/>
            <person name="Veneault-Fourrey C."/>
            <person name="LaButti K."/>
            <person name="Lindquist E.A."/>
            <person name="Lipzen A."/>
            <person name="Lundell T."/>
            <person name="Morin E."/>
            <person name="Murat C."/>
            <person name="Sun H."/>
            <person name="Tunlid A."/>
            <person name="Henrissat B."/>
            <person name="Grigoriev I.V."/>
            <person name="Hibbett D.S."/>
            <person name="Martin F."/>
            <person name="Nordberg H.P."/>
            <person name="Cantor M.N."/>
            <person name="Hua S.X."/>
        </authorList>
    </citation>
    <scope>NUCLEOTIDE SEQUENCE [LARGE SCALE GENOMIC DNA]</scope>
    <source>
        <strain evidence="1 2">F 1598</strain>
    </source>
</reference>
<accession>A0A0C3BTE4</accession>
<name>A0A0C3BTE4_PILCF</name>